<dbReference type="InterPro" id="IPR036249">
    <property type="entry name" value="Thioredoxin-like_sf"/>
</dbReference>
<dbReference type="Gene3D" id="1.20.120.520">
    <property type="entry name" value="nmb1532 protein domain like"/>
    <property type="match status" value="1"/>
</dbReference>
<protein>
    <recommendedName>
        <fullName evidence="2">Hemerythrin-like domain-containing protein</fullName>
    </recommendedName>
</protein>
<dbReference type="Proteomes" id="UP000236161">
    <property type="component" value="Unassembled WGS sequence"/>
</dbReference>
<dbReference type="OrthoDB" id="4951845at2759"/>
<keyword evidence="4" id="KW-1185">Reference proteome</keyword>
<evidence type="ECO:0000313" key="3">
    <source>
        <dbReference type="EMBL" id="PKA67183.1"/>
    </source>
</evidence>
<dbReference type="PANTHER" id="PTHR35739:SF1">
    <property type="entry name" value="OS01G0861700 PROTEIN"/>
    <property type="match status" value="1"/>
</dbReference>
<gene>
    <name evidence="3" type="ORF">AXF42_Ash004675</name>
</gene>
<dbReference type="STRING" id="1088818.A0A2I0BHA2"/>
<evidence type="ECO:0000256" key="1">
    <source>
        <dbReference type="SAM" id="MobiDB-lite"/>
    </source>
</evidence>
<organism evidence="3 4">
    <name type="scientific">Apostasia shenzhenica</name>
    <dbReference type="NCBI Taxonomy" id="1088818"/>
    <lineage>
        <taxon>Eukaryota</taxon>
        <taxon>Viridiplantae</taxon>
        <taxon>Streptophyta</taxon>
        <taxon>Embryophyta</taxon>
        <taxon>Tracheophyta</taxon>
        <taxon>Spermatophyta</taxon>
        <taxon>Magnoliopsida</taxon>
        <taxon>Liliopsida</taxon>
        <taxon>Asparagales</taxon>
        <taxon>Orchidaceae</taxon>
        <taxon>Apostasioideae</taxon>
        <taxon>Apostasia</taxon>
    </lineage>
</organism>
<dbReference type="CDD" id="cd12108">
    <property type="entry name" value="Hr-like"/>
    <property type="match status" value="1"/>
</dbReference>
<evidence type="ECO:0000259" key="2">
    <source>
        <dbReference type="Pfam" id="PF01814"/>
    </source>
</evidence>
<sequence length="351" mass="38964">MGNCSPKPMRRPPKQSKPLVKASPPAVELHGSDSCPVACRIRVALLYKRVAVEFVEAAGCAGVPFLRCGSEIMAGSEDSLLRQMDKRFGGPPAAAPATEEGPWFAKEAAAAEVVTLQHRSMLRHVEGMVRWAVKLAAEGGGEDAGGLGLRRGRAAEVRRMGKWYGELREIMLEHAQMEERLLFPALDRAADYEKCRTANEQHGRDLPIMNGVREDIKSLMAMDAESHLFAEALFNLSLRFKTLQEHCKQHFEEEEKELLPLLEVAEGARREEGEEPWPADLWVEKVAAMMEATHGSLFPFFMAALLPHDAMRYVELVAGGDDRRAIAMLRLLAAAWETLPRPSWLLSNGTD</sequence>
<accession>A0A2I0BHA2</accession>
<reference evidence="3 4" key="1">
    <citation type="journal article" date="2017" name="Nature">
        <title>The Apostasia genome and the evolution of orchids.</title>
        <authorList>
            <person name="Zhang G.Q."/>
            <person name="Liu K.W."/>
            <person name="Li Z."/>
            <person name="Lohaus R."/>
            <person name="Hsiao Y.Y."/>
            <person name="Niu S.C."/>
            <person name="Wang J.Y."/>
            <person name="Lin Y.C."/>
            <person name="Xu Q."/>
            <person name="Chen L.J."/>
            <person name="Yoshida K."/>
            <person name="Fujiwara S."/>
            <person name="Wang Z.W."/>
            <person name="Zhang Y.Q."/>
            <person name="Mitsuda N."/>
            <person name="Wang M."/>
            <person name="Liu G.H."/>
            <person name="Pecoraro L."/>
            <person name="Huang H.X."/>
            <person name="Xiao X.J."/>
            <person name="Lin M."/>
            <person name="Wu X.Y."/>
            <person name="Wu W.L."/>
            <person name="Chen Y.Y."/>
            <person name="Chang S.B."/>
            <person name="Sakamoto S."/>
            <person name="Ohme-Takagi M."/>
            <person name="Yagi M."/>
            <person name="Zeng S.J."/>
            <person name="Shen C.Y."/>
            <person name="Yeh C.M."/>
            <person name="Luo Y.B."/>
            <person name="Tsai W.C."/>
            <person name="Van de Peer Y."/>
            <person name="Liu Z.J."/>
        </authorList>
    </citation>
    <scope>NUCLEOTIDE SEQUENCE [LARGE SCALE GENOMIC DNA]</scope>
    <source>
        <strain evidence="4">cv. Shenzhen</strain>
        <tissue evidence="3">Stem</tissue>
    </source>
</reference>
<name>A0A2I0BHA2_9ASPA</name>
<dbReference type="EMBL" id="KZ451883">
    <property type="protein sequence ID" value="PKA67183.1"/>
    <property type="molecule type" value="Genomic_DNA"/>
</dbReference>
<dbReference type="SUPFAM" id="SSF52833">
    <property type="entry name" value="Thioredoxin-like"/>
    <property type="match status" value="1"/>
</dbReference>
<dbReference type="AlphaFoldDB" id="A0A2I0BHA2"/>
<evidence type="ECO:0000313" key="4">
    <source>
        <dbReference type="Proteomes" id="UP000236161"/>
    </source>
</evidence>
<dbReference type="PANTHER" id="PTHR35739">
    <property type="entry name" value="OS01G0861700 PROTEIN"/>
    <property type="match status" value="1"/>
</dbReference>
<feature type="domain" description="Hemerythrin-like" evidence="2">
    <location>
        <begin position="112"/>
        <end position="262"/>
    </location>
</feature>
<feature type="region of interest" description="Disordered" evidence="1">
    <location>
        <begin position="1"/>
        <end position="32"/>
    </location>
</feature>
<proteinExistence type="predicted"/>
<dbReference type="Pfam" id="PF01814">
    <property type="entry name" value="Hemerythrin"/>
    <property type="match status" value="1"/>
</dbReference>
<dbReference type="InterPro" id="IPR012312">
    <property type="entry name" value="Hemerythrin-like"/>
</dbReference>